<protein>
    <submittedName>
        <fullName evidence="1">Uncharacterized protein</fullName>
    </submittedName>
</protein>
<reference evidence="1" key="1">
    <citation type="submission" date="2018-02" db="EMBL/GenBank/DDBJ databases">
        <title>Rhizophora mucronata_Transcriptome.</title>
        <authorList>
            <person name="Meera S.P."/>
            <person name="Sreeshan A."/>
            <person name="Augustine A."/>
        </authorList>
    </citation>
    <scope>NUCLEOTIDE SEQUENCE</scope>
    <source>
        <tissue evidence="1">Leaf</tissue>
    </source>
</reference>
<accession>A0A2P2PDC1</accession>
<evidence type="ECO:0000313" key="1">
    <source>
        <dbReference type="EMBL" id="MBX52727.1"/>
    </source>
</evidence>
<sequence>MLSFPTCNEPDIVGF</sequence>
<organism evidence="1">
    <name type="scientific">Rhizophora mucronata</name>
    <name type="common">Asiatic mangrove</name>
    <dbReference type="NCBI Taxonomy" id="61149"/>
    <lineage>
        <taxon>Eukaryota</taxon>
        <taxon>Viridiplantae</taxon>
        <taxon>Streptophyta</taxon>
        <taxon>Embryophyta</taxon>
        <taxon>Tracheophyta</taxon>
        <taxon>Spermatophyta</taxon>
        <taxon>Magnoliopsida</taxon>
        <taxon>eudicotyledons</taxon>
        <taxon>Gunneridae</taxon>
        <taxon>Pentapetalae</taxon>
        <taxon>rosids</taxon>
        <taxon>fabids</taxon>
        <taxon>Malpighiales</taxon>
        <taxon>Rhizophoraceae</taxon>
        <taxon>Rhizophora</taxon>
    </lineage>
</organism>
<proteinExistence type="predicted"/>
<name>A0A2P2PDC1_RHIMU</name>
<dbReference type="EMBL" id="GGEC01072243">
    <property type="protein sequence ID" value="MBX52727.1"/>
    <property type="molecule type" value="Transcribed_RNA"/>
</dbReference>